<evidence type="ECO:0000313" key="4">
    <source>
        <dbReference type="EMBL" id="MFC4556113.1"/>
    </source>
</evidence>
<keyword evidence="2 4" id="KW-0012">Acyltransferase</keyword>
<dbReference type="InterPro" id="IPR000182">
    <property type="entry name" value="GNAT_dom"/>
</dbReference>
<dbReference type="Pfam" id="PF00583">
    <property type="entry name" value="Acetyltransf_1"/>
    <property type="match status" value="1"/>
</dbReference>
<dbReference type="Gene3D" id="3.40.630.30">
    <property type="match status" value="1"/>
</dbReference>
<dbReference type="RefSeq" id="WP_241236906.1">
    <property type="nucleotide sequence ID" value="NZ_CP033325.1"/>
</dbReference>
<proteinExistence type="predicted"/>
<feature type="domain" description="N-acetyltransferase" evidence="3">
    <location>
        <begin position="12"/>
        <end position="187"/>
    </location>
</feature>
<evidence type="ECO:0000259" key="3">
    <source>
        <dbReference type="PROSITE" id="PS51186"/>
    </source>
</evidence>
<keyword evidence="1 4" id="KW-0808">Transferase</keyword>
<dbReference type="InterPro" id="IPR050832">
    <property type="entry name" value="Bact_Acetyltransf"/>
</dbReference>
<dbReference type="Proteomes" id="UP001595955">
    <property type="component" value="Unassembled WGS sequence"/>
</dbReference>
<dbReference type="PANTHER" id="PTHR43877">
    <property type="entry name" value="AMINOALKYLPHOSPHONATE N-ACETYLTRANSFERASE-RELATED-RELATED"/>
    <property type="match status" value="1"/>
</dbReference>
<evidence type="ECO:0000313" key="5">
    <source>
        <dbReference type="Proteomes" id="UP001595955"/>
    </source>
</evidence>
<dbReference type="EC" id="2.3.1.-" evidence="4"/>
<dbReference type="PANTHER" id="PTHR43877:SF1">
    <property type="entry name" value="ACETYLTRANSFERASE"/>
    <property type="match status" value="1"/>
</dbReference>
<dbReference type="EMBL" id="JBHSGF010000009">
    <property type="protein sequence ID" value="MFC4556113.1"/>
    <property type="molecule type" value="Genomic_DNA"/>
</dbReference>
<name>A0ABV9DCV3_9MICO</name>
<reference evidence="5" key="1">
    <citation type="journal article" date="2019" name="Int. J. Syst. Evol. Microbiol.">
        <title>The Global Catalogue of Microorganisms (GCM) 10K type strain sequencing project: providing services to taxonomists for standard genome sequencing and annotation.</title>
        <authorList>
            <consortium name="The Broad Institute Genomics Platform"/>
            <consortium name="The Broad Institute Genome Sequencing Center for Infectious Disease"/>
            <person name="Wu L."/>
            <person name="Ma J."/>
        </authorList>
    </citation>
    <scope>NUCLEOTIDE SEQUENCE [LARGE SCALE GENOMIC DNA]</scope>
    <source>
        <strain evidence="5">JCM 3369</strain>
    </source>
</reference>
<dbReference type="InterPro" id="IPR016181">
    <property type="entry name" value="Acyl_CoA_acyltransferase"/>
</dbReference>
<dbReference type="SUPFAM" id="SSF55729">
    <property type="entry name" value="Acyl-CoA N-acyltransferases (Nat)"/>
    <property type="match status" value="1"/>
</dbReference>
<evidence type="ECO:0000256" key="1">
    <source>
        <dbReference type="ARBA" id="ARBA00022679"/>
    </source>
</evidence>
<accession>A0ABV9DCV3</accession>
<dbReference type="PROSITE" id="PS51186">
    <property type="entry name" value="GNAT"/>
    <property type="match status" value="1"/>
</dbReference>
<evidence type="ECO:0000256" key="2">
    <source>
        <dbReference type="ARBA" id="ARBA00023315"/>
    </source>
</evidence>
<dbReference type="GO" id="GO:0016746">
    <property type="term" value="F:acyltransferase activity"/>
    <property type="evidence" value="ECO:0007669"/>
    <property type="project" value="UniProtKB-KW"/>
</dbReference>
<comment type="caution">
    <text evidence="4">The sequence shown here is derived from an EMBL/GenBank/DDBJ whole genome shotgun (WGS) entry which is preliminary data.</text>
</comment>
<keyword evidence="5" id="KW-1185">Reference proteome</keyword>
<organism evidence="4 5">
    <name type="scientific">Georgenia faecalis</name>
    <dbReference type="NCBI Taxonomy" id="2483799"/>
    <lineage>
        <taxon>Bacteria</taxon>
        <taxon>Bacillati</taxon>
        <taxon>Actinomycetota</taxon>
        <taxon>Actinomycetes</taxon>
        <taxon>Micrococcales</taxon>
        <taxon>Bogoriellaceae</taxon>
        <taxon>Georgenia</taxon>
    </lineage>
</organism>
<sequence>MRTTGAPALRRVHVRPATAADADALADLAARTFHLACPPTLGAEAIEAFVTEQLGADRFAASLADPERLVHVAEEELAPGLTRLVGYTLVVLGAAPPAGAPLEHPAELSKCYVLPEHQGSGVAGRLLAAATAAAREHGARTLWLGTNRANRRAQRFYARHGFVRAGSRRFTVGGEEQDDVVMTGDVAPT</sequence>
<gene>
    <name evidence="4" type="ORF">ACFO3F_12710</name>
</gene>
<protein>
    <submittedName>
        <fullName evidence="4">GNAT family N-acetyltransferase</fullName>
        <ecNumber evidence="4">2.3.1.-</ecNumber>
    </submittedName>
</protein>